<dbReference type="EMBL" id="BTGD01000020">
    <property type="protein sequence ID" value="GMM58185.1"/>
    <property type="molecule type" value="Genomic_DNA"/>
</dbReference>
<protein>
    <submittedName>
        <fullName evidence="2">Uncharacterized protein</fullName>
    </submittedName>
</protein>
<feature type="region of interest" description="Disordered" evidence="1">
    <location>
        <begin position="93"/>
        <end position="113"/>
    </location>
</feature>
<accession>A0AAV5S396</accession>
<name>A0AAV5S396_MAUHU</name>
<evidence type="ECO:0000313" key="2">
    <source>
        <dbReference type="EMBL" id="GMM58185.1"/>
    </source>
</evidence>
<dbReference type="AlphaFoldDB" id="A0AAV5S396"/>
<reference evidence="2 3" key="1">
    <citation type="journal article" date="2023" name="Elife">
        <title>Identification of key yeast species and microbe-microbe interactions impacting larval growth of Drosophila in the wild.</title>
        <authorList>
            <person name="Mure A."/>
            <person name="Sugiura Y."/>
            <person name="Maeda R."/>
            <person name="Honda K."/>
            <person name="Sakurai N."/>
            <person name="Takahashi Y."/>
            <person name="Watada M."/>
            <person name="Katoh T."/>
            <person name="Gotoh A."/>
            <person name="Gotoh Y."/>
            <person name="Taniguchi I."/>
            <person name="Nakamura K."/>
            <person name="Hayashi T."/>
            <person name="Katayama T."/>
            <person name="Uemura T."/>
            <person name="Hattori Y."/>
        </authorList>
    </citation>
    <scope>NUCLEOTIDE SEQUENCE [LARGE SCALE GENOMIC DNA]</scope>
    <source>
        <strain evidence="2 3">KH-74</strain>
    </source>
</reference>
<sequence length="113" mass="13065">MNSITFENKIYNFLHMAKCMSIDEFHDLPEEVQDRYLSWSKAQFEFERAAILLKRAGGLSGVAKTMAMKEVAALEMSFANYWIESFRSKCRRSYRSSDSLSSMTTSSSDVQEY</sequence>
<evidence type="ECO:0000256" key="1">
    <source>
        <dbReference type="SAM" id="MobiDB-lite"/>
    </source>
</evidence>
<organism evidence="2 3">
    <name type="scientific">Maudiozyma humilis</name>
    <name type="common">Sour dough yeast</name>
    <name type="synonym">Kazachstania humilis</name>
    <dbReference type="NCBI Taxonomy" id="51915"/>
    <lineage>
        <taxon>Eukaryota</taxon>
        <taxon>Fungi</taxon>
        <taxon>Dikarya</taxon>
        <taxon>Ascomycota</taxon>
        <taxon>Saccharomycotina</taxon>
        <taxon>Saccharomycetes</taxon>
        <taxon>Saccharomycetales</taxon>
        <taxon>Saccharomycetaceae</taxon>
        <taxon>Maudiozyma</taxon>
    </lineage>
</organism>
<evidence type="ECO:0000313" key="3">
    <source>
        <dbReference type="Proteomes" id="UP001377567"/>
    </source>
</evidence>
<comment type="caution">
    <text evidence="2">The sequence shown here is derived from an EMBL/GenBank/DDBJ whole genome shotgun (WGS) entry which is preliminary data.</text>
</comment>
<proteinExistence type="predicted"/>
<keyword evidence="3" id="KW-1185">Reference proteome</keyword>
<dbReference type="Proteomes" id="UP001377567">
    <property type="component" value="Unassembled WGS sequence"/>
</dbReference>
<feature type="compositionally biased region" description="Low complexity" evidence="1">
    <location>
        <begin position="96"/>
        <end position="113"/>
    </location>
</feature>
<gene>
    <name evidence="2" type="ORF">DAKH74_048010</name>
</gene>